<evidence type="ECO:0000256" key="5">
    <source>
        <dbReference type="ARBA" id="ARBA00022729"/>
    </source>
</evidence>
<dbReference type="KEGG" id="sphi:TS85_16805"/>
<organism evidence="15 16">
    <name type="scientific">Sphingomonas hengshuiensis</name>
    <dbReference type="NCBI Taxonomy" id="1609977"/>
    <lineage>
        <taxon>Bacteria</taxon>
        <taxon>Pseudomonadati</taxon>
        <taxon>Pseudomonadota</taxon>
        <taxon>Alphaproteobacteria</taxon>
        <taxon>Sphingomonadales</taxon>
        <taxon>Sphingomonadaceae</taxon>
        <taxon>Sphingomonas</taxon>
    </lineage>
</organism>
<dbReference type="PANTHER" id="PTHR30069">
    <property type="entry name" value="TONB-DEPENDENT OUTER MEMBRANE RECEPTOR"/>
    <property type="match status" value="1"/>
</dbReference>
<evidence type="ECO:0000256" key="4">
    <source>
        <dbReference type="ARBA" id="ARBA00022692"/>
    </source>
</evidence>
<feature type="domain" description="TonB-dependent receptor plug" evidence="14">
    <location>
        <begin position="43"/>
        <end position="153"/>
    </location>
</feature>
<dbReference type="InterPro" id="IPR039426">
    <property type="entry name" value="TonB-dep_rcpt-like"/>
</dbReference>
<dbReference type="SUPFAM" id="SSF56935">
    <property type="entry name" value="Porins"/>
    <property type="match status" value="1"/>
</dbReference>
<dbReference type="Pfam" id="PF00593">
    <property type="entry name" value="TonB_dep_Rec_b-barrel"/>
    <property type="match status" value="1"/>
</dbReference>
<dbReference type="Proteomes" id="UP000032300">
    <property type="component" value="Chromosome"/>
</dbReference>
<evidence type="ECO:0000256" key="11">
    <source>
        <dbReference type="RuleBase" id="RU003357"/>
    </source>
</evidence>
<evidence type="ECO:0000259" key="14">
    <source>
        <dbReference type="Pfam" id="PF07715"/>
    </source>
</evidence>
<evidence type="ECO:0000256" key="1">
    <source>
        <dbReference type="ARBA" id="ARBA00004571"/>
    </source>
</evidence>
<keyword evidence="16" id="KW-1185">Reference proteome</keyword>
<dbReference type="Gene3D" id="2.170.130.10">
    <property type="entry name" value="TonB-dependent receptor, plug domain"/>
    <property type="match status" value="1"/>
</dbReference>
<keyword evidence="2 10" id="KW-0813">Transport</keyword>
<keyword evidence="6 11" id="KW-0798">TonB box</keyword>
<dbReference type="Pfam" id="PF07715">
    <property type="entry name" value="Plug"/>
    <property type="match status" value="1"/>
</dbReference>
<dbReference type="InterPro" id="IPR036942">
    <property type="entry name" value="Beta-barrel_TonB_sf"/>
</dbReference>
<reference evidence="15 16" key="1">
    <citation type="journal article" date="2015" name="Int. J. Syst. Evol. Microbiol.">
        <title>Sphingomonas hengshuiensis sp. nov., isolated from lake wetland.</title>
        <authorList>
            <person name="Wei S."/>
            <person name="Wang T."/>
            <person name="Liu H."/>
            <person name="Zhang C."/>
            <person name="Guo J."/>
            <person name="Wang Q."/>
            <person name="Liang K."/>
            <person name="Zhang Z."/>
        </authorList>
    </citation>
    <scope>NUCLEOTIDE SEQUENCE [LARGE SCALE GENOMIC DNA]</scope>
    <source>
        <strain evidence="15 16">WHSC-8</strain>
    </source>
</reference>
<comment type="subcellular location">
    <subcellularLocation>
        <location evidence="1 10">Cell outer membrane</location>
        <topology evidence="1 10">Multi-pass membrane protein</topology>
    </subcellularLocation>
</comment>
<evidence type="ECO:0000313" key="16">
    <source>
        <dbReference type="Proteomes" id="UP000032300"/>
    </source>
</evidence>
<dbReference type="GO" id="GO:0044718">
    <property type="term" value="P:siderophore transmembrane transport"/>
    <property type="evidence" value="ECO:0007669"/>
    <property type="project" value="TreeGrafter"/>
</dbReference>
<reference evidence="15 16" key="2">
    <citation type="submission" date="2015-02" db="EMBL/GenBank/DDBJ databases">
        <title>The complete genome of Sphingomonas hengshuiensis sp. WHSC-8 isolated from soil of Hengshui Lake.</title>
        <authorList>
            <person name="Wei S."/>
            <person name="Guo J."/>
            <person name="Su C."/>
            <person name="Wu R."/>
            <person name="Zhang Z."/>
            <person name="Liang K."/>
            <person name="Li H."/>
            <person name="Wang T."/>
            <person name="Liu H."/>
            <person name="Zhang C."/>
            <person name="Li Z."/>
            <person name="Wang Q."/>
            <person name="Meng J."/>
        </authorList>
    </citation>
    <scope>NUCLEOTIDE SEQUENCE [LARGE SCALE GENOMIC DNA]</scope>
    <source>
        <strain evidence="15 16">WHSC-8</strain>
    </source>
</reference>
<dbReference type="InterPro" id="IPR000531">
    <property type="entry name" value="Beta-barrel_TonB"/>
</dbReference>
<dbReference type="EMBL" id="CP010836">
    <property type="protein sequence ID" value="AJP74594.1"/>
    <property type="molecule type" value="Genomic_DNA"/>
</dbReference>
<dbReference type="InterPro" id="IPR012910">
    <property type="entry name" value="Plug_dom"/>
</dbReference>
<sequence>MRRAALCTALLAAGPAFAQAQTQGEDAEIVVTGRGLDAPPGEAAYDVVTIDRARLSSTASGRLEDALRDAAGIAQFRRSDSRSAHPTSQGVTLRGLGGNASSRALLTLDGVPQSDPFGGWVAFPAYLPDRLARIRVTRGGGSGYAGPGALAGTIDLESGGPDDLGALQLRGAYGSRESVDASAVGSATLGSGFVTVAGQYARGDGFIPTVAEDRGRVDRAAPYEQASIALRGVVDLGQGAELQANVSGFTDRRDRGVAYTPVASDGADASVRIVKRGGWGWSALAYLQTRQFASGFASISDTRDTVTASLDQYSVPSTGIGGRVELAPPIGGGVTLRLGSDVRRVEGRTQELYTFVSGAPTRRREAGGASTTVGGFADASLEAGALTLNAGGRVDHWSITGGSLVERALTGGAALTNARFANRDGWEASGRVGAALDLGGVTLRSAAYRGWRLPTLNELYRPFRVGADATGANAALDPERLTGAEIGIDWRPLEALTLRATGYWNRLDDAIANVTIARGPGTFAGVGFVSAAGVYRQRQNLDSVEARGVEFDARYATGPVSLSASYAYADSRVHASGTAAPLDGLRPAQTAAHQASATLGWQRAGAGASLTARYAGPQFEDDQNARRLADAFTLDATAALPITAALAIEARAENLADARVEAGISGPGVVERALPRTLWLGFRYRLR</sequence>
<protein>
    <submittedName>
        <fullName evidence="15">TonB-dependent receptor</fullName>
    </submittedName>
</protein>
<keyword evidence="4 10" id="KW-0812">Transmembrane</keyword>
<evidence type="ECO:0000256" key="6">
    <source>
        <dbReference type="ARBA" id="ARBA00023077"/>
    </source>
</evidence>
<evidence type="ECO:0000313" key="15">
    <source>
        <dbReference type="EMBL" id="AJP74594.1"/>
    </source>
</evidence>
<keyword evidence="8 15" id="KW-0675">Receptor</keyword>
<evidence type="ECO:0000259" key="13">
    <source>
        <dbReference type="Pfam" id="PF00593"/>
    </source>
</evidence>
<dbReference type="Gene3D" id="2.40.170.20">
    <property type="entry name" value="TonB-dependent receptor, beta-barrel domain"/>
    <property type="match status" value="1"/>
</dbReference>
<dbReference type="InterPro" id="IPR037066">
    <property type="entry name" value="Plug_dom_sf"/>
</dbReference>
<evidence type="ECO:0000256" key="9">
    <source>
        <dbReference type="ARBA" id="ARBA00023237"/>
    </source>
</evidence>
<keyword evidence="7 10" id="KW-0472">Membrane</keyword>
<dbReference type="PANTHER" id="PTHR30069:SF29">
    <property type="entry name" value="HEMOGLOBIN AND HEMOGLOBIN-HAPTOGLOBIN-BINDING PROTEIN 1-RELATED"/>
    <property type="match status" value="1"/>
</dbReference>
<evidence type="ECO:0000256" key="12">
    <source>
        <dbReference type="SAM" id="SignalP"/>
    </source>
</evidence>
<evidence type="ECO:0000256" key="3">
    <source>
        <dbReference type="ARBA" id="ARBA00022452"/>
    </source>
</evidence>
<gene>
    <name evidence="15" type="ORF">TS85_16805</name>
</gene>
<dbReference type="GO" id="GO:0009279">
    <property type="term" value="C:cell outer membrane"/>
    <property type="evidence" value="ECO:0007669"/>
    <property type="project" value="UniProtKB-SubCell"/>
</dbReference>
<dbReference type="GO" id="GO:0015344">
    <property type="term" value="F:siderophore uptake transmembrane transporter activity"/>
    <property type="evidence" value="ECO:0007669"/>
    <property type="project" value="TreeGrafter"/>
</dbReference>
<keyword evidence="3 10" id="KW-1134">Transmembrane beta strand</keyword>
<keyword evidence="9 10" id="KW-0998">Cell outer membrane</keyword>
<evidence type="ECO:0000256" key="2">
    <source>
        <dbReference type="ARBA" id="ARBA00022448"/>
    </source>
</evidence>
<evidence type="ECO:0000256" key="10">
    <source>
        <dbReference type="PROSITE-ProRule" id="PRU01360"/>
    </source>
</evidence>
<proteinExistence type="inferred from homology"/>
<feature type="signal peptide" evidence="12">
    <location>
        <begin position="1"/>
        <end position="18"/>
    </location>
</feature>
<evidence type="ECO:0000256" key="8">
    <source>
        <dbReference type="ARBA" id="ARBA00023170"/>
    </source>
</evidence>
<name>A0A7U5HVU8_9SPHN</name>
<keyword evidence="5 12" id="KW-0732">Signal</keyword>
<dbReference type="PROSITE" id="PS52016">
    <property type="entry name" value="TONB_DEPENDENT_REC_3"/>
    <property type="match status" value="1"/>
</dbReference>
<comment type="similarity">
    <text evidence="10 11">Belongs to the TonB-dependent receptor family.</text>
</comment>
<accession>A0A7U5HVU8</accession>
<feature type="domain" description="TonB-dependent receptor-like beta-barrel" evidence="13">
    <location>
        <begin position="246"/>
        <end position="655"/>
    </location>
</feature>
<dbReference type="AlphaFoldDB" id="A0A7U5HVU8"/>
<feature type="chain" id="PRO_5031145242" evidence="12">
    <location>
        <begin position="19"/>
        <end position="687"/>
    </location>
</feature>
<evidence type="ECO:0000256" key="7">
    <source>
        <dbReference type="ARBA" id="ARBA00023136"/>
    </source>
</evidence>